<keyword evidence="3" id="KW-0804">Transcription</keyword>
<evidence type="ECO:0000256" key="2">
    <source>
        <dbReference type="ARBA" id="ARBA00023125"/>
    </source>
</evidence>
<evidence type="ECO:0000256" key="3">
    <source>
        <dbReference type="ARBA" id="ARBA00023163"/>
    </source>
</evidence>
<protein>
    <submittedName>
        <fullName evidence="4">Uncharacterized protein</fullName>
    </submittedName>
</protein>
<accession>A0ABU5VZX4</accession>
<dbReference type="InterPro" id="IPR036388">
    <property type="entry name" value="WH-like_DNA-bd_sf"/>
</dbReference>
<dbReference type="Proteomes" id="UP001302274">
    <property type="component" value="Unassembled WGS sequence"/>
</dbReference>
<evidence type="ECO:0000313" key="5">
    <source>
        <dbReference type="Proteomes" id="UP001302274"/>
    </source>
</evidence>
<dbReference type="InterPro" id="IPR052362">
    <property type="entry name" value="HTH-GbsR_regulator"/>
</dbReference>
<keyword evidence="2" id="KW-0238">DNA-binding</keyword>
<organism evidence="4 5">
    <name type="scientific">Bacteriovorax antarcticus</name>
    <dbReference type="NCBI Taxonomy" id="3088717"/>
    <lineage>
        <taxon>Bacteria</taxon>
        <taxon>Pseudomonadati</taxon>
        <taxon>Bdellovibrionota</taxon>
        <taxon>Bacteriovoracia</taxon>
        <taxon>Bacteriovoracales</taxon>
        <taxon>Bacteriovoracaceae</taxon>
        <taxon>Bacteriovorax</taxon>
    </lineage>
</organism>
<dbReference type="Gene3D" id="1.10.10.10">
    <property type="entry name" value="Winged helix-like DNA-binding domain superfamily/Winged helix DNA-binding domain"/>
    <property type="match status" value="1"/>
</dbReference>
<dbReference type="PANTHER" id="PTHR38465:SF1">
    <property type="entry name" value="HTH-TYPE TRANSCRIPTIONAL REGULATOR MJ1563-RELATED"/>
    <property type="match status" value="1"/>
</dbReference>
<comment type="caution">
    <text evidence="4">The sequence shown here is derived from an EMBL/GenBank/DDBJ whole genome shotgun (WGS) entry which is preliminary data.</text>
</comment>
<keyword evidence="1" id="KW-0805">Transcription regulation</keyword>
<dbReference type="EMBL" id="JAYGJQ010000004">
    <property type="protein sequence ID" value="MEA9358618.1"/>
    <property type="molecule type" value="Genomic_DNA"/>
</dbReference>
<dbReference type="InterPro" id="IPR036390">
    <property type="entry name" value="WH_DNA-bd_sf"/>
</dbReference>
<gene>
    <name evidence="4" type="ORF">SHI21_20440</name>
</gene>
<name>A0ABU5VZX4_9BACT</name>
<reference evidence="4 5" key="1">
    <citation type="submission" date="2023-11" db="EMBL/GenBank/DDBJ databases">
        <title>A Novel Polar Bacteriovorax (B. antarcticus) Isolated from the Biocrust in Antarctica.</title>
        <authorList>
            <person name="Mun W."/>
            <person name="Choi S.Y."/>
            <person name="Mitchell R.J."/>
        </authorList>
    </citation>
    <scope>NUCLEOTIDE SEQUENCE [LARGE SCALE GENOMIC DNA]</scope>
    <source>
        <strain evidence="4 5">PP10</strain>
    </source>
</reference>
<proteinExistence type="predicted"/>
<evidence type="ECO:0000313" key="4">
    <source>
        <dbReference type="EMBL" id="MEA9358618.1"/>
    </source>
</evidence>
<dbReference type="RefSeq" id="WP_323579107.1">
    <property type="nucleotide sequence ID" value="NZ_JAYGJQ010000004.1"/>
</dbReference>
<keyword evidence="5" id="KW-1185">Reference proteome</keyword>
<sequence length="219" mass="24536">MQPNHAIVEPELLKELPSFEVFFDRIGFKRIDGSVFGLLVLAKKPLTSEEIEQTLNLSQSAVSLSLKTLAHFGAIETTGDRDTPGAKAKLHSAKEDSIAIVASVFRKREEEVITDFKRMALRVLERSEGSEHASRKKRMQSIVTTCEIAESVMNFVITLAHNKSRSEYESQFEAMVKRLPKALDLLSSSTAPLADLTIAIKDNLTEKFKNNLKGIYEKR</sequence>
<evidence type="ECO:0000256" key="1">
    <source>
        <dbReference type="ARBA" id="ARBA00023015"/>
    </source>
</evidence>
<dbReference type="SUPFAM" id="SSF46785">
    <property type="entry name" value="Winged helix' DNA-binding domain"/>
    <property type="match status" value="1"/>
</dbReference>
<dbReference type="PANTHER" id="PTHR38465">
    <property type="entry name" value="HTH-TYPE TRANSCRIPTIONAL REGULATOR MJ1563-RELATED"/>
    <property type="match status" value="1"/>
</dbReference>